<protein>
    <submittedName>
        <fullName evidence="1">Uncharacterized protein</fullName>
    </submittedName>
</protein>
<organism evidence="1 2">
    <name type="scientific">Blastomyces gilchristii (strain SLH14081)</name>
    <name type="common">Blastomyces dermatitidis</name>
    <dbReference type="NCBI Taxonomy" id="559298"/>
    <lineage>
        <taxon>Eukaryota</taxon>
        <taxon>Fungi</taxon>
        <taxon>Dikarya</taxon>
        <taxon>Ascomycota</taxon>
        <taxon>Pezizomycotina</taxon>
        <taxon>Eurotiomycetes</taxon>
        <taxon>Eurotiomycetidae</taxon>
        <taxon>Onygenales</taxon>
        <taxon>Ajellomycetaceae</taxon>
        <taxon>Blastomyces</taxon>
    </lineage>
</organism>
<name>A0A179U8R0_BLAGS</name>
<dbReference type="VEuPathDB" id="FungiDB:BDBG_00243"/>
<evidence type="ECO:0000313" key="1">
    <source>
        <dbReference type="EMBL" id="OAT03537.1"/>
    </source>
</evidence>
<dbReference type="AlphaFoldDB" id="A0A179U8R0"/>
<evidence type="ECO:0000313" key="2">
    <source>
        <dbReference type="Proteomes" id="UP000002038"/>
    </source>
</evidence>
<dbReference type="EMBL" id="GG657448">
    <property type="protein sequence ID" value="OAT03537.1"/>
    <property type="molecule type" value="Genomic_DNA"/>
</dbReference>
<dbReference type="EMBL" id="GG657448">
    <property type="protein sequence ID" value="OAT03536.1"/>
    <property type="molecule type" value="Genomic_DNA"/>
</dbReference>
<gene>
    <name evidence="1" type="ORF">BDBG_00243</name>
</gene>
<dbReference type="RefSeq" id="XP_031575694.1">
    <property type="nucleotide sequence ID" value="XM_031719805.1"/>
</dbReference>
<reference evidence="1" key="1">
    <citation type="submission" date="2009-02" db="EMBL/GenBank/DDBJ databases">
        <title>The Genome Sequence of Blastomyces dermatitidis strain SLH14081.</title>
        <authorList>
            <consortium name="The Broad Institute Genome Sequencing Platform"/>
            <consortium name="Broad Institute Microbial Sequencing Center."/>
            <person name="Champion M."/>
            <person name="Cuomo C."/>
            <person name="Ma L.-J."/>
            <person name="Henn M.R."/>
            <person name="Klein B."/>
            <person name="Goldman B."/>
            <person name="Young S."/>
            <person name="Kodira C.D."/>
            <person name="Zeng Q."/>
            <person name="Koehrsen M."/>
            <person name="Alvarado L."/>
            <person name="Berlin A.M."/>
            <person name="Heiman D.I."/>
            <person name="Hepburn T.A."/>
            <person name="Saif S."/>
            <person name="Shea T.D."/>
            <person name="Shenoy N."/>
            <person name="Sykes S."/>
            <person name="Galagan J."/>
            <person name="Nusbaum C."/>
            <person name="Birren B."/>
        </authorList>
    </citation>
    <scope>NUCLEOTIDE SEQUENCE</scope>
    <source>
        <strain evidence="1">SLH14081</strain>
    </source>
</reference>
<dbReference type="RefSeq" id="XP_031575695.1">
    <property type="nucleotide sequence ID" value="XM_031719806.1"/>
</dbReference>
<reference evidence="2" key="2">
    <citation type="journal article" date="2015" name="PLoS Genet.">
        <title>The dynamic genome and transcriptome of the human fungal pathogen Blastomyces and close relative Emmonsia.</title>
        <authorList>
            <person name="Munoz J.F."/>
            <person name="Gauthier G.M."/>
            <person name="Desjardins C.A."/>
            <person name="Gallo J.E."/>
            <person name="Holder J."/>
            <person name="Sullivan T.D."/>
            <person name="Marty A.J."/>
            <person name="Carmen J.C."/>
            <person name="Chen Z."/>
            <person name="Ding L."/>
            <person name="Gujja S."/>
            <person name="Magrini V."/>
            <person name="Misas E."/>
            <person name="Mitreva M."/>
            <person name="Priest M."/>
            <person name="Saif S."/>
            <person name="Whiston E.A."/>
            <person name="Young S."/>
            <person name="Zeng Q."/>
            <person name="Goldman W.E."/>
            <person name="Mardis E.R."/>
            <person name="Taylor J.W."/>
            <person name="McEwen J.G."/>
            <person name="Clay O.K."/>
            <person name="Klein B.S."/>
            <person name="Cuomo C.A."/>
        </authorList>
    </citation>
    <scope>NUCLEOTIDE SEQUENCE [LARGE SCALE GENOMIC DNA]</scope>
    <source>
        <strain evidence="2">SLH14081</strain>
    </source>
</reference>
<dbReference type="GeneID" id="42527964"/>
<dbReference type="KEGG" id="bgh:BDBG_00243"/>
<dbReference type="Proteomes" id="UP000002038">
    <property type="component" value="Unassembled WGS sequence"/>
</dbReference>
<proteinExistence type="predicted"/>
<keyword evidence="2" id="KW-1185">Reference proteome</keyword>
<sequence length="95" mass="10589">MAITRSVTDPSGIAASRVAAVASMIREVEHFKALKKLLEKAQDQFFELICANDPVQAAYVTLEEAQDLVLNRKSEKESSLDNEQATLIWKLEIPD</sequence>
<accession>A0A179U8R0</accession>